<keyword evidence="1" id="KW-0812">Transmembrane</keyword>
<gene>
    <name evidence="2" type="ORF">BE221DRAFT_193228</name>
</gene>
<keyword evidence="1" id="KW-0472">Membrane</keyword>
<evidence type="ECO:0000256" key="1">
    <source>
        <dbReference type="SAM" id="Phobius"/>
    </source>
</evidence>
<protein>
    <submittedName>
        <fullName evidence="2">Uncharacterized protein</fullName>
    </submittedName>
</protein>
<reference evidence="2" key="1">
    <citation type="submission" date="2017-04" db="EMBL/GenBank/DDBJ databases">
        <title>Population genomics of picophytoplankton unveils novel chromosome hypervariability.</title>
        <authorList>
            <consortium name="DOE Joint Genome Institute"/>
            <person name="Blanc-Mathieu R."/>
            <person name="Krasovec M."/>
            <person name="Hebrard M."/>
            <person name="Yau S."/>
            <person name="Desgranges E."/>
            <person name="Martin J."/>
            <person name="Schackwitz W."/>
            <person name="Kuo A."/>
            <person name="Salin G."/>
            <person name="Donnadieu C."/>
            <person name="Desdevises Y."/>
            <person name="Sanchez-Ferandin S."/>
            <person name="Moreau H."/>
            <person name="Rivals E."/>
            <person name="Grigoriev I.V."/>
            <person name="Grimsley N."/>
            <person name="Eyre-Walker A."/>
            <person name="Piganeau G."/>
        </authorList>
    </citation>
    <scope>NUCLEOTIDE SEQUENCE [LARGE SCALE GENOMIC DNA]</scope>
    <source>
        <strain evidence="2">RCC 1115</strain>
    </source>
</reference>
<accession>A0A1Y5I6J5</accession>
<proteinExistence type="predicted"/>
<dbReference type="EMBL" id="KZ155791">
    <property type="protein sequence ID" value="OUS45061.1"/>
    <property type="molecule type" value="Genomic_DNA"/>
</dbReference>
<keyword evidence="1" id="KW-1133">Transmembrane helix</keyword>
<name>A0A1Y5I6J5_OSTTA</name>
<evidence type="ECO:0000313" key="2">
    <source>
        <dbReference type="EMBL" id="OUS45061.1"/>
    </source>
</evidence>
<organism evidence="2">
    <name type="scientific">Ostreococcus tauri</name>
    <name type="common">Marine green alga</name>
    <dbReference type="NCBI Taxonomy" id="70448"/>
    <lineage>
        <taxon>Eukaryota</taxon>
        <taxon>Viridiplantae</taxon>
        <taxon>Chlorophyta</taxon>
        <taxon>Mamiellophyceae</taxon>
        <taxon>Mamiellales</taxon>
        <taxon>Bathycoccaceae</taxon>
        <taxon>Ostreococcus</taxon>
    </lineage>
</organism>
<feature type="transmembrane region" description="Helical" evidence="1">
    <location>
        <begin position="809"/>
        <end position="829"/>
    </location>
</feature>
<dbReference type="AlphaFoldDB" id="A0A1Y5I6J5"/>
<dbReference type="PROSITE" id="PS51257">
    <property type="entry name" value="PROKAR_LIPOPROTEIN"/>
    <property type="match status" value="1"/>
</dbReference>
<sequence length="849" mass="92399">MGGRASETRDGGRRRGKMTLALAAMASACGARGAAAAVTELRTLAGSFKFKTDLSSVSNVNITSETADVMITEALKLSEHVAHFAAELATFDGVGSDWDYITDQYDARIKPWVEDLGNALYSNEWDRLTKNKIPIVNGNEVVVSSDPLRSYVAAAVAEAKSDVGSIDAMKEIIEKTVWDAAGYQASLKALATAQEDDLSPPKNGVCVSGPSQTNETKAHWDLGAALIIGDGYHSVLGRAQKRGFEFGTIGATGVAKAYEKIMKLLRAGQEEKTCDGSDMMTLHEIYERIEWQMRVVYSQSILKYVYKMDMAIASGKVNAAFHDLHAEGQAMYRVIAGDVMAKAPTAGAWLNEYFRINVKRTAGSWNYANYCEARKHVVAFINTGSTHDVKESDLGTYVDAANVDCDAKTNHDASLELKSLAGSYYPTDLTSSSDSGALARFKRAKALGANVAHIFVELAAYVLNKKSDWSDMSEDFVESYKEWTEDWTSYKSNEWDHMTKYEFPKTRTSGNYPASSTPLSTYVSDAVELAKDDTRREAAKEMIEKTMMDAVGFHGALNLLSKAQALVVHGGVCETGSRNDEQDGLWDAAAALLIGDGYHSVLGRAQKRGAEFGTLGSTHSAKPYEQIIQLLRQGQEETDCGQLHEIYELIEKWLRVVYSQSVIKYAYKIDTKLKSGEMSAYDDLTAEGQAMYRVIAADVKRKGATTAPDAYTFFDDLFDVRKGPTAGSWAYANYCKAIDQLTKALSSSTPSHAVTESDIGTYMHAFHVHCATQTEHGSSSSVADLFEKVHALGAPESGVSKKEVRAVEALAAFSFVIGLAGLVVGSVALHKTRRGGATAFKSSYVVHNV</sequence>
<dbReference type="Proteomes" id="UP000195557">
    <property type="component" value="Unassembled WGS sequence"/>
</dbReference>